<dbReference type="GO" id="GO:0008757">
    <property type="term" value="F:S-adenosylmethionine-dependent methyltransferase activity"/>
    <property type="evidence" value="ECO:0007669"/>
    <property type="project" value="InterPro"/>
</dbReference>
<sequence>MTLSHADADVGKAGMAGELEPWLAFNKGPGLLDEEGRQYVSAFPPADLMELTTTERTEIAFTEHGVTCSRALSAASPVPLNKFARILDFGCGVGRLARMFKGFSGEYVGVDVHQQSIEWMQGALPYVEAYQTTPRQPLPFPDNHFDCVVSISVFTHMNEADQRFYLSELKRVTKSGGTLLLTVHGYRALSRAVNEERIFQMMNTPREELELALTSLADGSGFHFYNQMAHLSSEAYEYGITFSNRNYLQRVWGEYFNVLNVVAGGIHDFQDIVVLEAR</sequence>
<dbReference type="EMBL" id="JACIJR010000001">
    <property type="protein sequence ID" value="MBB5727936.1"/>
    <property type="molecule type" value="Genomic_DNA"/>
</dbReference>
<dbReference type="PANTHER" id="PTHR42912">
    <property type="entry name" value="METHYLTRANSFERASE"/>
    <property type="match status" value="1"/>
</dbReference>
<accession>A0A7W9F043</accession>
<dbReference type="SUPFAM" id="SSF53335">
    <property type="entry name" value="S-adenosyl-L-methionine-dependent methyltransferases"/>
    <property type="match status" value="1"/>
</dbReference>
<feature type="domain" description="Methyltransferase type 11" evidence="1">
    <location>
        <begin position="87"/>
        <end position="180"/>
    </location>
</feature>
<evidence type="ECO:0000313" key="2">
    <source>
        <dbReference type="EMBL" id="MBB5727936.1"/>
    </source>
</evidence>
<proteinExistence type="predicted"/>
<dbReference type="Proteomes" id="UP000546701">
    <property type="component" value="Unassembled WGS sequence"/>
</dbReference>
<keyword evidence="2" id="KW-0808">Transferase</keyword>
<dbReference type="GO" id="GO:0032259">
    <property type="term" value="P:methylation"/>
    <property type="evidence" value="ECO:0007669"/>
    <property type="project" value="UniProtKB-KW"/>
</dbReference>
<gene>
    <name evidence="2" type="ORF">FHS99_000392</name>
</gene>
<evidence type="ECO:0000259" key="1">
    <source>
        <dbReference type="Pfam" id="PF08241"/>
    </source>
</evidence>
<organism evidence="2 3">
    <name type="scientific">Sphingomonas prati</name>
    <dbReference type="NCBI Taxonomy" id="1843237"/>
    <lineage>
        <taxon>Bacteria</taxon>
        <taxon>Pseudomonadati</taxon>
        <taxon>Pseudomonadota</taxon>
        <taxon>Alphaproteobacteria</taxon>
        <taxon>Sphingomonadales</taxon>
        <taxon>Sphingomonadaceae</taxon>
        <taxon>Sphingomonas</taxon>
    </lineage>
</organism>
<dbReference type="Pfam" id="PF08241">
    <property type="entry name" value="Methyltransf_11"/>
    <property type="match status" value="1"/>
</dbReference>
<dbReference type="InterPro" id="IPR013216">
    <property type="entry name" value="Methyltransf_11"/>
</dbReference>
<keyword evidence="2" id="KW-0489">Methyltransferase</keyword>
<dbReference type="Gene3D" id="3.40.50.150">
    <property type="entry name" value="Vaccinia Virus protein VP39"/>
    <property type="match status" value="1"/>
</dbReference>
<dbReference type="InterPro" id="IPR029063">
    <property type="entry name" value="SAM-dependent_MTases_sf"/>
</dbReference>
<dbReference type="AlphaFoldDB" id="A0A7W9F043"/>
<dbReference type="InterPro" id="IPR050508">
    <property type="entry name" value="Methyltransf_Superfamily"/>
</dbReference>
<dbReference type="OrthoDB" id="7478324at2"/>
<keyword evidence="3" id="KW-1185">Reference proteome</keyword>
<name>A0A7W9F043_9SPHN</name>
<reference evidence="2 3" key="1">
    <citation type="submission" date="2020-08" db="EMBL/GenBank/DDBJ databases">
        <title>Genomic Encyclopedia of Type Strains, Phase IV (KMG-IV): sequencing the most valuable type-strain genomes for metagenomic binning, comparative biology and taxonomic classification.</title>
        <authorList>
            <person name="Goeker M."/>
        </authorList>
    </citation>
    <scope>NUCLEOTIDE SEQUENCE [LARGE SCALE GENOMIC DNA]</scope>
    <source>
        <strain evidence="2 3">DSM 103336</strain>
    </source>
</reference>
<protein>
    <submittedName>
        <fullName evidence="2">SAM-dependent methyltransferase</fullName>
    </submittedName>
</protein>
<evidence type="ECO:0000313" key="3">
    <source>
        <dbReference type="Proteomes" id="UP000546701"/>
    </source>
</evidence>
<dbReference type="RefSeq" id="WP_157175077.1">
    <property type="nucleotide sequence ID" value="NZ_BMJP01000001.1"/>
</dbReference>
<comment type="caution">
    <text evidence="2">The sequence shown here is derived from an EMBL/GenBank/DDBJ whole genome shotgun (WGS) entry which is preliminary data.</text>
</comment>
<dbReference type="CDD" id="cd02440">
    <property type="entry name" value="AdoMet_MTases"/>
    <property type="match status" value="1"/>
</dbReference>